<evidence type="ECO:0000313" key="2">
    <source>
        <dbReference type="EMBL" id="SVD32127.1"/>
    </source>
</evidence>
<feature type="non-terminal residue" evidence="2">
    <location>
        <position position="147"/>
    </location>
</feature>
<dbReference type="PANTHER" id="PTHR30414:SF0">
    <property type="entry name" value="MINICONDUCTANCE MECHANOSENSITIVE CHANNEL YBDG"/>
    <property type="match status" value="1"/>
</dbReference>
<evidence type="ECO:0000256" key="1">
    <source>
        <dbReference type="SAM" id="Phobius"/>
    </source>
</evidence>
<reference evidence="2" key="1">
    <citation type="submission" date="2018-05" db="EMBL/GenBank/DDBJ databases">
        <authorList>
            <person name="Lanie J.A."/>
            <person name="Ng W.-L."/>
            <person name="Kazmierczak K.M."/>
            <person name="Andrzejewski T.M."/>
            <person name="Davidsen T.M."/>
            <person name="Wayne K.J."/>
            <person name="Tettelin H."/>
            <person name="Glass J.I."/>
            <person name="Rusch D."/>
            <person name="Podicherti R."/>
            <person name="Tsui H.-C.T."/>
            <person name="Winkler M.E."/>
        </authorList>
    </citation>
    <scope>NUCLEOTIDE SEQUENCE</scope>
</reference>
<sequence>MMSEIVPALIQLFDVALIRTLLGGLLLLLGAGLGFLVARKIAVTMVNRMIALTGTQWDDALANRGVFTQATYLAPAVVLYYGISFFPGSTDIVGRVILTYVVVNIVIVISRLLAAGTDIYQTYPVSHRRPIKGYIQLANLAVYLLGG</sequence>
<accession>A0A382UDL3</accession>
<proteinExistence type="predicted"/>
<keyword evidence="1" id="KW-0812">Transmembrane</keyword>
<feature type="transmembrane region" description="Helical" evidence="1">
    <location>
        <begin position="66"/>
        <end position="86"/>
    </location>
</feature>
<keyword evidence="1" id="KW-1133">Transmembrane helix</keyword>
<dbReference type="EMBL" id="UINC01143289">
    <property type="protein sequence ID" value="SVD32127.1"/>
    <property type="molecule type" value="Genomic_DNA"/>
</dbReference>
<feature type="transmembrane region" description="Helical" evidence="1">
    <location>
        <begin position="92"/>
        <end position="114"/>
    </location>
</feature>
<dbReference type="GO" id="GO:0071470">
    <property type="term" value="P:cellular response to osmotic stress"/>
    <property type="evidence" value="ECO:0007669"/>
    <property type="project" value="InterPro"/>
</dbReference>
<name>A0A382UDL3_9ZZZZ</name>
<dbReference type="GO" id="GO:0005886">
    <property type="term" value="C:plasma membrane"/>
    <property type="evidence" value="ECO:0007669"/>
    <property type="project" value="TreeGrafter"/>
</dbReference>
<dbReference type="InterPro" id="IPR030192">
    <property type="entry name" value="YbdG"/>
</dbReference>
<protein>
    <recommendedName>
        <fullName evidence="3">Mechanosensitive ion channel inner membrane domain-containing protein</fullName>
    </recommendedName>
</protein>
<keyword evidence="1" id="KW-0472">Membrane</keyword>
<organism evidence="2">
    <name type="scientific">marine metagenome</name>
    <dbReference type="NCBI Taxonomy" id="408172"/>
    <lineage>
        <taxon>unclassified sequences</taxon>
        <taxon>metagenomes</taxon>
        <taxon>ecological metagenomes</taxon>
    </lineage>
</organism>
<dbReference type="AlphaFoldDB" id="A0A382UDL3"/>
<feature type="transmembrane region" description="Helical" evidence="1">
    <location>
        <begin position="16"/>
        <end position="38"/>
    </location>
</feature>
<evidence type="ECO:0008006" key="3">
    <source>
        <dbReference type="Google" id="ProtNLM"/>
    </source>
</evidence>
<dbReference type="PANTHER" id="PTHR30414">
    <property type="entry name" value="MINICONDUCTANCE MECHANOSENSITIVE CHANNEL YBDG"/>
    <property type="match status" value="1"/>
</dbReference>
<gene>
    <name evidence="2" type="ORF">METZ01_LOCUS384981</name>
</gene>
<dbReference type="GO" id="GO:0008381">
    <property type="term" value="F:mechanosensitive monoatomic ion channel activity"/>
    <property type="evidence" value="ECO:0007669"/>
    <property type="project" value="InterPro"/>
</dbReference>